<feature type="domain" description="Sodium symporter small subunit" evidence="2">
    <location>
        <begin position="13"/>
        <end position="75"/>
    </location>
</feature>
<proteinExistence type="predicted"/>
<dbReference type="RefSeq" id="WP_153583293.1">
    <property type="nucleotide sequence ID" value="NZ_WJBU01000001.1"/>
</dbReference>
<evidence type="ECO:0000259" key="2">
    <source>
        <dbReference type="Pfam" id="PF13937"/>
    </source>
</evidence>
<feature type="transmembrane region" description="Helical" evidence="1">
    <location>
        <begin position="49"/>
        <end position="71"/>
    </location>
</feature>
<keyword evidence="1" id="KW-0472">Membrane</keyword>
<accession>A0A844APD7</accession>
<feature type="transmembrane region" description="Helical" evidence="1">
    <location>
        <begin position="15"/>
        <end position="37"/>
    </location>
</feature>
<dbReference type="NCBIfam" id="TIGR03647">
    <property type="entry name" value="Na_symport_sm"/>
    <property type="match status" value="1"/>
</dbReference>
<dbReference type="AlphaFoldDB" id="A0A844APD7"/>
<evidence type="ECO:0000313" key="4">
    <source>
        <dbReference type="Proteomes" id="UP000487350"/>
    </source>
</evidence>
<dbReference type="Pfam" id="PF13937">
    <property type="entry name" value="DUF4212"/>
    <property type="match status" value="1"/>
</dbReference>
<keyword evidence="1" id="KW-1133">Transmembrane helix</keyword>
<gene>
    <name evidence="3" type="ORF">GHT07_01610</name>
</gene>
<name>A0A844APD7_9BURK</name>
<reference evidence="3 4" key="1">
    <citation type="submission" date="2019-11" db="EMBL/GenBank/DDBJ databases">
        <title>Caenimonas koreensis gen. nov., sp. nov., isolated from activated sludge.</title>
        <authorList>
            <person name="Seung H.R."/>
        </authorList>
    </citation>
    <scope>NUCLEOTIDE SEQUENCE [LARGE SCALE GENOMIC DNA]</scope>
    <source>
        <strain evidence="3 4">EMB320</strain>
    </source>
</reference>
<dbReference type="OrthoDB" id="9797746at2"/>
<evidence type="ECO:0000313" key="3">
    <source>
        <dbReference type="EMBL" id="MRD45960.1"/>
    </source>
</evidence>
<dbReference type="Proteomes" id="UP000487350">
    <property type="component" value="Unassembled WGS sequence"/>
</dbReference>
<dbReference type="EMBL" id="WJBU01000001">
    <property type="protein sequence ID" value="MRD45960.1"/>
    <property type="molecule type" value="Genomic_DNA"/>
</dbReference>
<comment type="caution">
    <text evidence="3">The sequence shown here is derived from an EMBL/GenBank/DDBJ whole genome shotgun (WGS) entry which is preliminary data.</text>
</comment>
<keyword evidence="1" id="KW-0812">Transmembrane</keyword>
<dbReference type="InterPro" id="IPR019886">
    <property type="entry name" value="Na_symporter_ssu"/>
</dbReference>
<sequence length="90" mass="9746">MVEPQALEKHDPRVLALKAALLAVWAVVSFGVCFFARDLAFSVGPWPFGFWMAAQGAVLVFIAIVAIYAMVMKRLAPEDSLPTRGSPPDA</sequence>
<evidence type="ECO:0000256" key="1">
    <source>
        <dbReference type="SAM" id="Phobius"/>
    </source>
</evidence>
<organism evidence="3 4">
    <name type="scientific">Caenimonas koreensis DSM 17982</name>
    <dbReference type="NCBI Taxonomy" id="1121255"/>
    <lineage>
        <taxon>Bacteria</taxon>
        <taxon>Pseudomonadati</taxon>
        <taxon>Pseudomonadota</taxon>
        <taxon>Betaproteobacteria</taxon>
        <taxon>Burkholderiales</taxon>
        <taxon>Comamonadaceae</taxon>
        <taxon>Caenimonas</taxon>
    </lineage>
</organism>
<protein>
    <submittedName>
        <fullName evidence="3">DUF4212 domain-containing protein</fullName>
    </submittedName>
</protein>
<keyword evidence="4" id="KW-1185">Reference proteome</keyword>